<dbReference type="SMART" id="SM00642">
    <property type="entry name" value="Aamy"/>
    <property type="match status" value="1"/>
</dbReference>
<evidence type="ECO:0000313" key="4">
    <source>
        <dbReference type="Proteomes" id="UP000198310"/>
    </source>
</evidence>
<feature type="compositionally biased region" description="Low complexity" evidence="1">
    <location>
        <begin position="31"/>
        <end position="54"/>
    </location>
</feature>
<dbReference type="GO" id="GO:0009313">
    <property type="term" value="P:oligosaccharide catabolic process"/>
    <property type="evidence" value="ECO:0007669"/>
    <property type="project" value="TreeGrafter"/>
</dbReference>
<dbReference type="InterPro" id="IPR017853">
    <property type="entry name" value="GH"/>
</dbReference>
<dbReference type="InterPro" id="IPR006047">
    <property type="entry name" value="GH13_cat_dom"/>
</dbReference>
<protein>
    <submittedName>
        <fullName evidence="3">Glycosidase</fullName>
    </submittedName>
</protein>
<proteinExistence type="predicted"/>
<name>A0A238WTP3_9BACT</name>
<dbReference type="CDD" id="cd11349">
    <property type="entry name" value="AmyAc_3"/>
    <property type="match status" value="1"/>
</dbReference>
<keyword evidence="3" id="KW-0326">Glycosidase</keyword>
<dbReference type="SUPFAM" id="SSF51011">
    <property type="entry name" value="Glycosyl hydrolase domain"/>
    <property type="match status" value="1"/>
</dbReference>
<evidence type="ECO:0000256" key="1">
    <source>
        <dbReference type="SAM" id="MobiDB-lite"/>
    </source>
</evidence>
<organism evidence="3 4">
    <name type="scientific">Hymenobacter mucosus</name>
    <dbReference type="NCBI Taxonomy" id="1411120"/>
    <lineage>
        <taxon>Bacteria</taxon>
        <taxon>Pseudomonadati</taxon>
        <taxon>Bacteroidota</taxon>
        <taxon>Cytophagia</taxon>
        <taxon>Cytophagales</taxon>
        <taxon>Hymenobacteraceae</taxon>
        <taxon>Hymenobacter</taxon>
    </lineage>
</organism>
<evidence type="ECO:0000259" key="2">
    <source>
        <dbReference type="SMART" id="SM00642"/>
    </source>
</evidence>
<dbReference type="Gene3D" id="3.20.20.80">
    <property type="entry name" value="Glycosidases"/>
    <property type="match status" value="2"/>
</dbReference>
<keyword evidence="3" id="KW-0378">Hydrolase</keyword>
<sequence>MKHFFFPAALVAWGLGGCTASQPTATTSSATSAAVSTTAPPAPAAPSASAVSATDSNTTDEQPQDHKLVIYQMMTRLFGNKTAANKHYGTLQENGVGKFNDINNTALQAIKKMGVSHVWYTGVLEHATMTDYTKYGILLDDADVVKGRAGSPYAVKDYYDVDPDLAVNVKTRMQEFEALVKRTHDNDLKVLIDFIPNHVARTYKSDAHPSGVVDLGAQDDKTKAFVPNNNFYYLPGQSFVVPAGYQPLGPLKGPREDGKFQEVPAKATGNDVFSATPSVDDWFETIKLNYGVDYQNGRQQHFSPIPDTWLKMRDILIFWTKKDVDGFRCDMAEMVPVEFWAWVIPELKKVKPSLVFIGEAYDAKTYKMYIERGHFDYLYDKVGLYDGLRRLMRGEGNTEEITRVWREESRGFSGHMLRFLENHDEQRIVSKEFAGNPRAAIPAMTVSATLGTGPVMLYFGQHVGEPALGSEGFSGADGRTTIFDYWGVPEHQKWMNGGKFDGGRLSDDQKRLHDFYTRLLTLSASSNAIRQGQFYELQDANNLGQEYNKREVYTYVRYTDKQRLLIVANFSLNQTYRPTLVIPREVQQRMGLNPEHAHTYTDLLNQAPAVESLRLTLAPQSAYIFEINEKK</sequence>
<dbReference type="EMBL" id="FZNS01000003">
    <property type="protein sequence ID" value="SNR49926.1"/>
    <property type="molecule type" value="Genomic_DNA"/>
</dbReference>
<feature type="region of interest" description="Disordered" evidence="1">
    <location>
        <begin position="31"/>
        <end position="65"/>
    </location>
</feature>
<evidence type="ECO:0000313" key="3">
    <source>
        <dbReference type="EMBL" id="SNR49926.1"/>
    </source>
</evidence>
<keyword evidence="4" id="KW-1185">Reference proteome</keyword>
<dbReference type="SUPFAM" id="SSF51445">
    <property type="entry name" value="(Trans)glycosidases"/>
    <property type="match status" value="1"/>
</dbReference>
<dbReference type="Proteomes" id="UP000198310">
    <property type="component" value="Unassembled WGS sequence"/>
</dbReference>
<dbReference type="RefSeq" id="WP_089332189.1">
    <property type="nucleotide sequence ID" value="NZ_FZNS01000003.1"/>
</dbReference>
<dbReference type="AlphaFoldDB" id="A0A238WTP3"/>
<dbReference type="PANTHER" id="PTHR10357:SF205">
    <property type="entry name" value="O-GLYCOSYL HYDROLASE FAMILY 13"/>
    <property type="match status" value="1"/>
</dbReference>
<dbReference type="Pfam" id="PF00128">
    <property type="entry name" value="Alpha-amylase"/>
    <property type="match status" value="1"/>
</dbReference>
<gene>
    <name evidence="3" type="ORF">SAMN06269173_10384</name>
</gene>
<reference evidence="4" key="1">
    <citation type="submission" date="2017-06" db="EMBL/GenBank/DDBJ databases">
        <authorList>
            <person name="Varghese N."/>
            <person name="Submissions S."/>
        </authorList>
    </citation>
    <scope>NUCLEOTIDE SEQUENCE [LARGE SCALE GENOMIC DNA]</scope>
    <source>
        <strain evidence="4">DSM 28041</strain>
    </source>
</reference>
<dbReference type="GO" id="GO:0004556">
    <property type="term" value="F:alpha-amylase activity"/>
    <property type="evidence" value="ECO:0007669"/>
    <property type="project" value="TreeGrafter"/>
</dbReference>
<dbReference type="PROSITE" id="PS51257">
    <property type="entry name" value="PROKAR_LIPOPROTEIN"/>
    <property type="match status" value="1"/>
</dbReference>
<feature type="domain" description="Glycosyl hydrolase family 13 catalytic" evidence="2">
    <location>
        <begin position="72"/>
        <end position="523"/>
    </location>
</feature>
<accession>A0A238WTP3</accession>
<dbReference type="PANTHER" id="PTHR10357">
    <property type="entry name" value="ALPHA-AMYLASE FAMILY MEMBER"/>
    <property type="match status" value="1"/>
</dbReference>